<dbReference type="AlphaFoldDB" id="A0A6P7F1I2"/>
<keyword evidence="10" id="KW-1185">Reference proteome</keyword>
<dbReference type="PROSITE" id="PS00028">
    <property type="entry name" value="ZINC_FINGER_C2H2_1"/>
    <property type="match status" value="7"/>
</dbReference>
<reference evidence="9" key="2">
    <citation type="submission" date="2025-05" db="UniProtKB">
        <authorList>
            <consortium name="EnsemblMetazoa"/>
        </authorList>
    </citation>
    <scope>IDENTIFICATION</scope>
</reference>
<keyword evidence="5" id="KW-0862">Zinc</keyword>
<feature type="domain" description="C2H2-type" evidence="8">
    <location>
        <begin position="111"/>
        <end position="138"/>
    </location>
</feature>
<feature type="domain" description="C2H2-type" evidence="8">
    <location>
        <begin position="139"/>
        <end position="162"/>
    </location>
</feature>
<dbReference type="Proteomes" id="UP001652700">
    <property type="component" value="Unplaced"/>
</dbReference>
<protein>
    <submittedName>
        <fullName evidence="11">Oocyte zinc finger protein XlCOF19-like</fullName>
    </submittedName>
</protein>
<evidence type="ECO:0000256" key="3">
    <source>
        <dbReference type="ARBA" id="ARBA00022737"/>
    </source>
</evidence>
<organism evidence="11">
    <name type="scientific">Diabrotica virgifera virgifera</name>
    <name type="common">western corn rootworm</name>
    <dbReference type="NCBI Taxonomy" id="50390"/>
    <lineage>
        <taxon>Eukaryota</taxon>
        <taxon>Metazoa</taxon>
        <taxon>Ecdysozoa</taxon>
        <taxon>Arthropoda</taxon>
        <taxon>Hexapoda</taxon>
        <taxon>Insecta</taxon>
        <taxon>Pterygota</taxon>
        <taxon>Neoptera</taxon>
        <taxon>Endopterygota</taxon>
        <taxon>Coleoptera</taxon>
        <taxon>Polyphaga</taxon>
        <taxon>Cucujiformia</taxon>
        <taxon>Chrysomeloidea</taxon>
        <taxon>Chrysomelidae</taxon>
        <taxon>Galerucinae</taxon>
        <taxon>Diabroticina</taxon>
        <taxon>Diabroticites</taxon>
        <taxon>Diabrotica</taxon>
    </lineage>
</organism>
<evidence type="ECO:0000313" key="10">
    <source>
        <dbReference type="Proteomes" id="UP001652700"/>
    </source>
</evidence>
<dbReference type="SMART" id="SM00355">
    <property type="entry name" value="ZnF_C2H2"/>
    <property type="match status" value="9"/>
</dbReference>
<dbReference type="InParanoid" id="A0A6P7F1I2"/>
<dbReference type="InterPro" id="IPR013087">
    <property type="entry name" value="Znf_C2H2_type"/>
</dbReference>
<dbReference type="SUPFAM" id="SSF57667">
    <property type="entry name" value="beta-beta-alpha zinc fingers"/>
    <property type="match status" value="3"/>
</dbReference>
<feature type="domain" description="C2H2-type" evidence="8">
    <location>
        <begin position="206"/>
        <end position="233"/>
    </location>
</feature>
<feature type="domain" description="C2H2-type" evidence="8">
    <location>
        <begin position="290"/>
        <end position="313"/>
    </location>
</feature>
<comment type="subcellular location">
    <subcellularLocation>
        <location evidence="1">Nucleus</location>
    </subcellularLocation>
</comment>
<dbReference type="GO" id="GO:0008270">
    <property type="term" value="F:zinc ion binding"/>
    <property type="evidence" value="ECO:0007669"/>
    <property type="project" value="UniProtKB-KW"/>
</dbReference>
<evidence type="ECO:0000256" key="7">
    <source>
        <dbReference type="PROSITE-ProRule" id="PRU00042"/>
    </source>
</evidence>
<evidence type="ECO:0000256" key="4">
    <source>
        <dbReference type="ARBA" id="ARBA00022771"/>
    </source>
</evidence>
<evidence type="ECO:0000256" key="5">
    <source>
        <dbReference type="ARBA" id="ARBA00022833"/>
    </source>
</evidence>
<feature type="domain" description="C2H2-type" evidence="8">
    <location>
        <begin position="262"/>
        <end position="289"/>
    </location>
</feature>
<evidence type="ECO:0000313" key="9">
    <source>
        <dbReference type="EnsemblMetazoa" id="XP_028128732.1"/>
    </source>
</evidence>
<dbReference type="GO" id="GO:0005634">
    <property type="term" value="C:nucleus"/>
    <property type="evidence" value="ECO:0007669"/>
    <property type="project" value="UniProtKB-SubCell"/>
</dbReference>
<reference evidence="11" key="1">
    <citation type="submission" date="2025-04" db="UniProtKB">
        <authorList>
            <consortium name="RefSeq"/>
        </authorList>
    </citation>
    <scope>IDENTIFICATION</scope>
    <source>
        <tissue evidence="11">Whole insect</tissue>
    </source>
</reference>
<keyword evidence="2" id="KW-0479">Metal-binding</keyword>
<evidence type="ECO:0000313" key="11">
    <source>
        <dbReference type="RefSeq" id="XP_028128732.1"/>
    </source>
</evidence>
<keyword evidence="3" id="KW-0677">Repeat</keyword>
<dbReference type="PANTHER" id="PTHR24394">
    <property type="entry name" value="ZINC FINGER PROTEIN"/>
    <property type="match status" value="1"/>
</dbReference>
<sequence>MATIKEDDVEVIIDIVDEPEKPKRKRGMRDILAKMTPEEYETYLIQPANFDVPLKCDKCSVTFMNNVEKGLHSIKHNAKGLYECHVCEDFVHQNRQAFDIHIRDHEGIKKYKCPICNKQFTIIRPAYEHKYLHNKEKPFDCDICGKKFTTSITARNHKNVAHYEMLNGQKFDKYDCKICNKHYDHNSGLAHHNFRHHKELVKRKPALCEACGMDFSCVGELKKHALVHSKDTPFACDHCPKKFARIWRLRQHQAVHTGEKKYTCGDCGKKFAYSSAFKNHKRLHTGEKPHTCRVCGKGYIAAGNLRFHLNSVHKIQVNANTEKN</sequence>
<dbReference type="PANTHER" id="PTHR24394:SF44">
    <property type="entry name" value="ZINC FINGER PROTEIN 271-LIKE"/>
    <property type="match status" value="1"/>
</dbReference>
<keyword evidence="6" id="KW-0539">Nucleus</keyword>
<dbReference type="EnsemblMetazoa" id="XM_028272931.1">
    <property type="protein sequence ID" value="XP_028128732.1"/>
    <property type="gene ID" value="LOC114325004"/>
</dbReference>
<evidence type="ECO:0000256" key="6">
    <source>
        <dbReference type="ARBA" id="ARBA00023242"/>
    </source>
</evidence>
<dbReference type="RefSeq" id="XP_028128732.1">
    <property type="nucleotide sequence ID" value="XM_028272931.1"/>
</dbReference>
<keyword evidence="4 7" id="KW-0863">Zinc-finger</keyword>
<dbReference type="GeneID" id="114325004"/>
<dbReference type="FunFam" id="3.30.160.60:FF:000624">
    <property type="entry name" value="zinc finger protein 697"/>
    <property type="match status" value="2"/>
</dbReference>
<dbReference type="FunFam" id="3.30.160.60:FF:000100">
    <property type="entry name" value="Zinc finger 45-like"/>
    <property type="match status" value="1"/>
</dbReference>
<dbReference type="Gene3D" id="3.30.160.60">
    <property type="entry name" value="Classic Zinc Finger"/>
    <property type="match status" value="6"/>
</dbReference>
<feature type="domain" description="C2H2-type" evidence="8">
    <location>
        <begin position="174"/>
        <end position="201"/>
    </location>
</feature>
<accession>A0A6P7F1I2</accession>
<evidence type="ECO:0000256" key="1">
    <source>
        <dbReference type="ARBA" id="ARBA00004123"/>
    </source>
</evidence>
<dbReference type="Pfam" id="PF00096">
    <property type="entry name" value="zf-C2H2"/>
    <property type="match status" value="3"/>
</dbReference>
<dbReference type="KEGG" id="dvv:114325004"/>
<evidence type="ECO:0000256" key="2">
    <source>
        <dbReference type="ARBA" id="ARBA00022723"/>
    </source>
</evidence>
<dbReference type="FunFam" id="3.30.160.60:FF:000446">
    <property type="entry name" value="Zinc finger protein"/>
    <property type="match status" value="1"/>
</dbReference>
<dbReference type="OrthoDB" id="1095242at2759"/>
<dbReference type="InterPro" id="IPR036236">
    <property type="entry name" value="Znf_C2H2_sf"/>
</dbReference>
<name>A0A6P7F1I2_DIAVI</name>
<evidence type="ECO:0000259" key="8">
    <source>
        <dbReference type="PROSITE" id="PS50157"/>
    </source>
</evidence>
<dbReference type="PROSITE" id="PS50157">
    <property type="entry name" value="ZINC_FINGER_C2H2_2"/>
    <property type="match status" value="7"/>
</dbReference>
<feature type="domain" description="C2H2-type" evidence="8">
    <location>
        <begin position="234"/>
        <end position="261"/>
    </location>
</feature>
<dbReference type="GO" id="GO:0000981">
    <property type="term" value="F:DNA-binding transcription factor activity, RNA polymerase II-specific"/>
    <property type="evidence" value="ECO:0007669"/>
    <property type="project" value="TreeGrafter"/>
</dbReference>
<dbReference type="GO" id="GO:0048598">
    <property type="term" value="P:embryonic morphogenesis"/>
    <property type="evidence" value="ECO:0007669"/>
    <property type="project" value="UniProtKB-ARBA"/>
</dbReference>
<proteinExistence type="predicted"/>
<gene>
    <name evidence="11" type="primary">LOC114325004</name>
</gene>